<dbReference type="Gene3D" id="1.10.340.70">
    <property type="match status" value="1"/>
</dbReference>
<sequence>MVVNGGQRRRTIAGPPVNGGGQRRSAVADHRLTTVGPPVNHQSTVVDRQSRSGFVSGQKLPPLVTACCSMYAGIRSVVAKAILTGYYWPTMHVDARKMIRECQDCQLDLSRKDLARDNPFNDWCEKLCISQCFASGKHPQANDLVERANKSLGEGIKTRVDERSKDQIEEIPLVLWAHRTMIRTAEIDMVQNDEALEINFFLLGERREQAAIREARSKAKMEKYYNSKVHNTSFKPGDLVYRNNDASHARDSRKLGPKWEGPYEVTEALEKGPYKLRDHNGKLLPQTWNVATLKNVTCIKCKHPTHASFAAEGAVFKFLFSHVMSFN</sequence>
<evidence type="ECO:0000313" key="4">
    <source>
        <dbReference type="Proteomes" id="UP001151760"/>
    </source>
</evidence>
<dbReference type="GO" id="GO:0003964">
    <property type="term" value="F:RNA-directed DNA polymerase activity"/>
    <property type="evidence" value="ECO:0007669"/>
    <property type="project" value="UniProtKB-KW"/>
</dbReference>
<reference evidence="3" key="2">
    <citation type="submission" date="2022-01" db="EMBL/GenBank/DDBJ databases">
        <authorList>
            <person name="Yamashiro T."/>
            <person name="Shiraishi A."/>
            <person name="Satake H."/>
            <person name="Nakayama K."/>
        </authorList>
    </citation>
    <scope>NUCLEOTIDE SEQUENCE</scope>
</reference>
<dbReference type="PANTHER" id="PTHR48475">
    <property type="entry name" value="RIBONUCLEASE H"/>
    <property type="match status" value="1"/>
</dbReference>
<dbReference type="Proteomes" id="UP001151760">
    <property type="component" value="Unassembled WGS sequence"/>
</dbReference>
<evidence type="ECO:0000259" key="2">
    <source>
        <dbReference type="Pfam" id="PF17921"/>
    </source>
</evidence>
<reference evidence="3" key="1">
    <citation type="journal article" date="2022" name="Int. J. Mol. Sci.">
        <title>Draft Genome of Tanacetum Coccineum: Genomic Comparison of Closely Related Tanacetum-Family Plants.</title>
        <authorList>
            <person name="Yamashiro T."/>
            <person name="Shiraishi A."/>
            <person name="Nakayama K."/>
            <person name="Satake H."/>
        </authorList>
    </citation>
    <scope>NUCLEOTIDE SEQUENCE</scope>
</reference>
<gene>
    <name evidence="3" type="ORF">Tco_0990339</name>
</gene>
<dbReference type="Gene3D" id="3.30.420.10">
    <property type="entry name" value="Ribonuclease H-like superfamily/Ribonuclease H"/>
    <property type="match status" value="1"/>
</dbReference>
<feature type="region of interest" description="Disordered" evidence="1">
    <location>
        <begin position="1"/>
        <end position="25"/>
    </location>
</feature>
<comment type="caution">
    <text evidence="3">The sequence shown here is derived from an EMBL/GenBank/DDBJ whole genome shotgun (WGS) entry which is preliminary data.</text>
</comment>
<dbReference type="InterPro" id="IPR012337">
    <property type="entry name" value="RNaseH-like_sf"/>
</dbReference>
<feature type="domain" description="Integrase zinc-binding" evidence="2">
    <location>
        <begin position="81"/>
        <end position="107"/>
    </location>
</feature>
<keyword evidence="4" id="KW-1185">Reference proteome</keyword>
<name>A0ABQ5EWF7_9ASTR</name>
<protein>
    <submittedName>
        <fullName evidence="3">Reverse transcriptase domain-containing protein</fullName>
    </submittedName>
</protein>
<keyword evidence="3" id="KW-0808">Transferase</keyword>
<dbReference type="Pfam" id="PF17921">
    <property type="entry name" value="Integrase_H2C2"/>
    <property type="match status" value="1"/>
</dbReference>
<dbReference type="InterPro" id="IPR036397">
    <property type="entry name" value="RNaseH_sf"/>
</dbReference>
<accession>A0ABQ5EWF7</accession>
<dbReference type="InterPro" id="IPR041588">
    <property type="entry name" value="Integrase_H2C2"/>
</dbReference>
<keyword evidence="3" id="KW-0548">Nucleotidyltransferase</keyword>
<dbReference type="EMBL" id="BQNB010016744">
    <property type="protein sequence ID" value="GJT55285.1"/>
    <property type="molecule type" value="Genomic_DNA"/>
</dbReference>
<keyword evidence="3" id="KW-0695">RNA-directed DNA polymerase</keyword>
<dbReference type="SUPFAM" id="SSF53098">
    <property type="entry name" value="Ribonuclease H-like"/>
    <property type="match status" value="1"/>
</dbReference>
<evidence type="ECO:0000313" key="3">
    <source>
        <dbReference type="EMBL" id="GJT55285.1"/>
    </source>
</evidence>
<organism evidence="3 4">
    <name type="scientific">Tanacetum coccineum</name>
    <dbReference type="NCBI Taxonomy" id="301880"/>
    <lineage>
        <taxon>Eukaryota</taxon>
        <taxon>Viridiplantae</taxon>
        <taxon>Streptophyta</taxon>
        <taxon>Embryophyta</taxon>
        <taxon>Tracheophyta</taxon>
        <taxon>Spermatophyta</taxon>
        <taxon>Magnoliopsida</taxon>
        <taxon>eudicotyledons</taxon>
        <taxon>Gunneridae</taxon>
        <taxon>Pentapetalae</taxon>
        <taxon>asterids</taxon>
        <taxon>campanulids</taxon>
        <taxon>Asterales</taxon>
        <taxon>Asteraceae</taxon>
        <taxon>Asteroideae</taxon>
        <taxon>Anthemideae</taxon>
        <taxon>Anthemidinae</taxon>
        <taxon>Tanacetum</taxon>
    </lineage>
</organism>
<dbReference type="PANTHER" id="PTHR48475:SF2">
    <property type="entry name" value="RIBONUCLEASE H"/>
    <property type="match status" value="1"/>
</dbReference>
<proteinExistence type="predicted"/>
<evidence type="ECO:0000256" key="1">
    <source>
        <dbReference type="SAM" id="MobiDB-lite"/>
    </source>
</evidence>